<name>A0AAV4M710_CAEEX</name>
<feature type="transmembrane region" description="Helical" evidence="1">
    <location>
        <begin position="46"/>
        <end position="65"/>
    </location>
</feature>
<dbReference type="EMBL" id="BPLR01019437">
    <property type="protein sequence ID" value="GIX67834.1"/>
    <property type="molecule type" value="Genomic_DNA"/>
</dbReference>
<proteinExistence type="predicted"/>
<sequence>MENEPSLPPCGRKCKSGEDVELVARLSTPELELLPLPTRMSCCPEGLTCMLIFAIFAAVLGMFQFGYNTGVINAPQKIIRNSSRMFIKLALDPIFLTISVIYCGL</sequence>
<feature type="transmembrane region" description="Helical" evidence="1">
    <location>
        <begin position="85"/>
        <end position="104"/>
    </location>
</feature>
<keyword evidence="1" id="KW-1133">Transmembrane helix</keyword>
<organism evidence="2 3">
    <name type="scientific">Caerostris extrusa</name>
    <name type="common">Bark spider</name>
    <name type="synonym">Caerostris bankana</name>
    <dbReference type="NCBI Taxonomy" id="172846"/>
    <lineage>
        <taxon>Eukaryota</taxon>
        <taxon>Metazoa</taxon>
        <taxon>Ecdysozoa</taxon>
        <taxon>Arthropoda</taxon>
        <taxon>Chelicerata</taxon>
        <taxon>Arachnida</taxon>
        <taxon>Araneae</taxon>
        <taxon>Araneomorphae</taxon>
        <taxon>Entelegynae</taxon>
        <taxon>Araneoidea</taxon>
        <taxon>Araneidae</taxon>
        <taxon>Caerostris</taxon>
    </lineage>
</organism>
<reference evidence="2 3" key="1">
    <citation type="submission" date="2021-06" db="EMBL/GenBank/DDBJ databases">
        <title>Caerostris extrusa draft genome.</title>
        <authorList>
            <person name="Kono N."/>
            <person name="Arakawa K."/>
        </authorList>
    </citation>
    <scope>NUCLEOTIDE SEQUENCE [LARGE SCALE GENOMIC DNA]</scope>
</reference>
<evidence type="ECO:0000313" key="2">
    <source>
        <dbReference type="EMBL" id="GIX67834.1"/>
    </source>
</evidence>
<gene>
    <name evidence="2" type="primary">Glut1_1</name>
    <name evidence="2" type="ORF">CEXT_83441</name>
</gene>
<evidence type="ECO:0000256" key="1">
    <source>
        <dbReference type="SAM" id="Phobius"/>
    </source>
</evidence>
<dbReference type="Gene3D" id="1.20.1250.20">
    <property type="entry name" value="MFS general substrate transporter like domains"/>
    <property type="match status" value="1"/>
</dbReference>
<protein>
    <submittedName>
        <fullName evidence="2">Glucose transporter type 1</fullName>
    </submittedName>
</protein>
<dbReference type="InterPro" id="IPR036259">
    <property type="entry name" value="MFS_trans_sf"/>
</dbReference>
<dbReference type="Proteomes" id="UP001054945">
    <property type="component" value="Unassembled WGS sequence"/>
</dbReference>
<accession>A0AAV4M710</accession>
<keyword evidence="2" id="KW-0762">Sugar transport</keyword>
<comment type="caution">
    <text evidence="2">The sequence shown here is derived from an EMBL/GenBank/DDBJ whole genome shotgun (WGS) entry which is preliminary data.</text>
</comment>
<keyword evidence="1" id="KW-0812">Transmembrane</keyword>
<dbReference type="AlphaFoldDB" id="A0AAV4M710"/>
<keyword evidence="1" id="KW-0472">Membrane</keyword>
<keyword evidence="3" id="KW-1185">Reference proteome</keyword>
<evidence type="ECO:0000313" key="3">
    <source>
        <dbReference type="Proteomes" id="UP001054945"/>
    </source>
</evidence>
<keyword evidence="2" id="KW-0813">Transport</keyword>